<dbReference type="Proteomes" id="UP000236630">
    <property type="component" value="Unassembled WGS sequence"/>
</dbReference>
<evidence type="ECO:0000313" key="3">
    <source>
        <dbReference type="Proteomes" id="UP000236630"/>
    </source>
</evidence>
<dbReference type="SUPFAM" id="SSF52047">
    <property type="entry name" value="RNI-like"/>
    <property type="match status" value="1"/>
</dbReference>
<dbReference type="AlphaFoldDB" id="A0A2H5QNG5"/>
<evidence type="ECO:0000313" key="2">
    <source>
        <dbReference type="EMBL" id="GAY66139.1"/>
    </source>
</evidence>
<name>A0A2H5QNG5_CITUN</name>
<feature type="domain" description="F-box/LRR-repeat protein 15/At3g58940/PEG3-like LRR" evidence="1">
    <location>
        <begin position="25"/>
        <end position="177"/>
    </location>
</feature>
<dbReference type="PANTHER" id="PTHR31900:SF34">
    <property type="entry name" value="EMB|CAB62440.1-RELATED"/>
    <property type="match status" value="1"/>
</dbReference>
<comment type="caution">
    <text evidence="2">The sequence shown here is derived from an EMBL/GenBank/DDBJ whole genome shotgun (WGS) entry which is preliminary data.</text>
</comment>
<dbReference type="EMBL" id="BDQV01000545">
    <property type="protein sequence ID" value="GAY66139.1"/>
    <property type="molecule type" value="Genomic_DNA"/>
</dbReference>
<proteinExistence type="predicted"/>
<evidence type="ECO:0000259" key="1">
    <source>
        <dbReference type="Pfam" id="PF24758"/>
    </source>
</evidence>
<gene>
    <name evidence="2" type="ORF">CUMW_246390</name>
</gene>
<keyword evidence="3" id="KW-1185">Reference proteome</keyword>
<dbReference type="InterPro" id="IPR050232">
    <property type="entry name" value="FBL13/AtMIF1-like"/>
</dbReference>
<reference evidence="2 3" key="1">
    <citation type="journal article" date="2017" name="Front. Genet.">
        <title>Draft sequencing of the heterozygous diploid genome of Satsuma (Citrus unshiu Marc.) using a hybrid assembly approach.</title>
        <authorList>
            <person name="Shimizu T."/>
            <person name="Tanizawa Y."/>
            <person name="Mochizuki T."/>
            <person name="Nagasaki H."/>
            <person name="Yoshioka T."/>
            <person name="Toyoda A."/>
            <person name="Fujiyama A."/>
            <person name="Kaminuma E."/>
            <person name="Nakamura Y."/>
        </authorList>
    </citation>
    <scope>NUCLEOTIDE SEQUENCE [LARGE SCALE GENOMIC DNA]</scope>
    <source>
        <strain evidence="3">cv. Miyagawa wase</strain>
    </source>
</reference>
<sequence>MVRFERFVQTKFCLCSSRLSASGSLKSWLSSIVMCNVRKIELGIAEEVHMELPESIYSCSTLEVLKLHSNFDIKVPDGGMCFPCVKIIHVMLKYPDNKLVENLLSNCSLVKDLCVNVYLKSGDSATSVIVDFSTLKRLALTIEVEEEYFSFLPCHHRVVLRAPNLQFLHIVDDMLVSYMVEQLHLALDWAYDNLFPLFPELRYLEVQFGEDG</sequence>
<protein>
    <recommendedName>
        <fullName evidence="1">F-box/LRR-repeat protein 15/At3g58940/PEG3-like LRR domain-containing protein</fullName>
    </recommendedName>
</protein>
<dbReference type="InterPro" id="IPR055411">
    <property type="entry name" value="LRR_FXL15/At3g58940/PEG3-like"/>
</dbReference>
<accession>A0A2H5QNG5</accession>
<dbReference type="Pfam" id="PF24758">
    <property type="entry name" value="LRR_At5g56370"/>
    <property type="match status" value="1"/>
</dbReference>
<dbReference type="PANTHER" id="PTHR31900">
    <property type="entry name" value="F-BOX/RNI SUPERFAMILY PROTEIN-RELATED"/>
    <property type="match status" value="1"/>
</dbReference>
<organism evidence="2 3">
    <name type="scientific">Citrus unshiu</name>
    <name type="common">Satsuma mandarin</name>
    <name type="synonym">Citrus nobilis var. unshiu</name>
    <dbReference type="NCBI Taxonomy" id="55188"/>
    <lineage>
        <taxon>Eukaryota</taxon>
        <taxon>Viridiplantae</taxon>
        <taxon>Streptophyta</taxon>
        <taxon>Embryophyta</taxon>
        <taxon>Tracheophyta</taxon>
        <taxon>Spermatophyta</taxon>
        <taxon>Magnoliopsida</taxon>
        <taxon>eudicotyledons</taxon>
        <taxon>Gunneridae</taxon>
        <taxon>Pentapetalae</taxon>
        <taxon>rosids</taxon>
        <taxon>malvids</taxon>
        <taxon>Sapindales</taxon>
        <taxon>Rutaceae</taxon>
        <taxon>Aurantioideae</taxon>
        <taxon>Citrus</taxon>
    </lineage>
</organism>